<dbReference type="PANTHER" id="PTHR34858">
    <property type="entry name" value="CYSO-CYSTEINE PEPTIDASE"/>
    <property type="match status" value="1"/>
</dbReference>
<dbReference type="GO" id="GO:0008270">
    <property type="term" value="F:zinc ion binding"/>
    <property type="evidence" value="ECO:0007669"/>
    <property type="project" value="TreeGrafter"/>
</dbReference>
<dbReference type="GO" id="GO:0008235">
    <property type="term" value="F:metalloexopeptidase activity"/>
    <property type="evidence" value="ECO:0007669"/>
    <property type="project" value="TreeGrafter"/>
</dbReference>
<keyword evidence="2" id="KW-0479">Metal-binding</keyword>
<evidence type="ECO:0000256" key="5">
    <source>
        <dbReference type="ARBA" id="ARBA00023049"/>
    </source>
</evidence>
<dbReference type="GO" id="GO:0006508">
    <property type="term" value="P:proteolysis"/>
    <property type="evidence" value="ECO:0007669"/>
    <property type="project" value="UniProtKB-KW"/>
</dbReference>
<dbReference type="InterPro" id="IPR051929">
    <property type="entry name" value="VirAsm_ModProt"/>
</dbReference>
<protein>
    <submittedName>
        <fullName evidence="8">JAB domain-containing protein</fullName>
    </submittedName>
</protein>
<dbReference type="Proteomes" id="UP000185678">
    <property type="component" value="Unassembled WGS sequence"/>
</dbReference>
<evidence type="ECO:0000313" key="8">
    <source>
        <dbReference type="EMBL" id="SIS37140.1"/>
    </source>
</evidence>
<dbReference type="AlphaFoldDB" id="A0A1N7IJA7"/>
<evidence type="ECO:0000256" key="4">
    <source>
        <dbReference type="ARBA" id="ARBA00022833"/>
    </source>
</evidence>
<accession>A0A1N7IJA7</accession>
<dbReference type="STRING" id="80876.SAMN05421779_101198"/>
<keyword evidence="3" id="KW-0378">Hydrolase</keyword>
<dbReference type="InterPro" id="IPR028090">
    <property type="entry name" value="JAB_dom_prok"/>
</dbReference>
<reference evidence="8 9" key="1">
    <citation type="submission" date="2017-01" db="EMBL/GenBank/DDBJ databases">
        <authorList>
            <person name="Mah S.A."/>
            <person name="Swanson W.J."/>
            <person name="Moy G.W."/>
            <person name="Vacquier V.D."/>
        </authorList>
    </citation>
    <scope>NUCLEOTIDE SEQUENCE [LARGE SCALE GENOMIC DNA]</scope>
    <source>
        <strain evidence="8 9">DSM 11589</strain>
    </source>
</reference>
<proteinExistence type="predicted"/>
<gene>
    <name evidence="8" type="ORF">SAMN05421779_101198</name>
</gene>
<keyword evidence="5" id="KW-0482">Metalloprotease</keyword>
<keyword evidence="1" id="KW-0645">Protease</keyword>
<feature type="domain" description="JAB" evidence="7">
    <location>
        <begin position="3"/>
        <end position="101"/>
    </location>
</feature>
<evidence type="ECO:0000256" key="3">
    <source>
        <dbReference type="ARBA" id="ARBA00022801"/>
    </source>
</evidence>
<name>A0A1N7IJA7_9PROT</name>
<dbReference type="Gene3D" id="3.40.140.10">
    <property type="entry name" value="Cytidine Deaminase, domain 2"/>
    <property type="match status" value="1"/>
</dbReference>
<dbReference type="PANTHER" id="PTHR34858:SF1">
    <property type="entry name" value="CYSO-CYSTEINE PEPTIDASE"/>
    <property type="match status" value="1"/>
</dbReference>
<evidence type="ECO:0000259" key="7">
    <source>
        <dbReference type="Pfam" id="PF14464"/>
    </source>
</evidence>
<evidence type="ECO:0000256" key="2">
    <source>
        <dbReference type="ARBA" id="ARBA00022723"/>
    </source>
</evidence>
<evidence type="ECO:0000256" key="6">
    <source>
        <dbReference type="SAM" id="MobiDB-lite"/>
    </source>
</evidence>
<organism evidence="8 9">
    <name type="scientific">Insolitispirillum peregrinum</name>
    <dbReference type="NCBI Taxonomy" id="80876"/>
    <lineage>
        <taxon>Bacteria</taxon>
        <taxon>Pseudomonadati</taxon>
        <taxon>Pseudomonadota</taxon>
        <taxon>Alphaproteobacteria</taxon>
        <taxon>Rhodospirillales</taxon>
        <taxon>Novispirillaceae</taxon>
        <taxon>Insolitispirillum</taxon>
    </lineage>
</organism>
<evidence type="ECO:0000313" key="9">
    <source>
        <dbReference type="Proteomes" id="UP000185678"/>
    </source>
</evidence>
<dbReference type="SUPFAM" id="SSF102712">
    <property type="entry name" value="JAB1/MPN domain"/>
    <property type="match status" value="1"/>
</dbReference>
<dbReference type="EMBL" id="FTOA01000001">
    <property type="protein sequence ID" value="SIS37140.1"/>
    <property type="molecule type" value="Genomic_DNA"/>
</dbReference>
<dbReference type="CDD" id="cd08070">
    <property type="entry name" value="MPN_like"/>
    <property type="match status" value="1"/>
</dbReference>
<dbReference type="Pfam" id="PF14464">
    <property type="entry name" value="Prok-JAB"/>
    <property type="match status" value="1"/>
</dbReference>
<keyword evidence="9" id="KW-1185">Reference proteome</keyword>
<sequence>MEQHARSAWPDECCGLLIGHRSQDAEHITRAVPMPNQMARTGQAGRLFEIPPQALFDVQRALRGSGDGMLGHYHSHPNGRRGPSPRDRAAIHDPQALWGILALSSAEGGLDFGLWRPDPACLWQDFCLVGWQGSL</sequence>
<evidence type="ECO:0000256" key="1">
    <source>
        <dbReference type="ARBA" id="ARBA00022670"/>
    </source>
</evidence>
<feature type="region of interest" description="Disordered" evidence="6">
    <location>
        <begin position="67"/>
        <end position="89"/>
    </location>
</feature>
<keyword evidence="4" id="KW-0862">Zinc</keyword>
<dbReference type="OrthoDB" id="9802958at2"/>